<dbReference type="STRING" id="1472767.AOX59_12035"/>
<dbReference type="KEGG" id="lao:AOX59_12035"/>
<dbReference type="AlphaFoldDB" id="A0A0U3W826"/>
<dbReference type="Proteomes" id="UP000050331">
    <property type="component" value="Chromosome"/>
</dbReference>
<evidence type="ECO:0000313" key="1">
    <source>
        <dbReference type="EMBL" id="ALX49250.1"/>
    </source>
</evidence>
<keyword evidence="2" id="KW-1185">Reference proteome</keyword>
<sequence length="408" mass="45682">MRRYGKLIAIITVVVLTIGTFYVQSALSAGRYPEVVMKEVKGDEKEANPVTLYGQYSVASGMNSAGVRVTSDGSTYEGERSFFDRIQRGYYSEEIRQLQEKYRSFMRGKRSNVASYLETEDTLAYAGVRNQSVRGSDRDMEFDISVLDKADDETTSFTMPVPNRAMYNSVIIEDVQMLDGELNVMTQNYLRNGGNATYVYQIDISEQEITGEDTIASAEEQDENTNVSMRLLASSDILGDHNYVLFAKTTEPVVRQSSNRQGNVAEQISNEGADEYIVYNLKTGEKKSLALPESLKGKDDLFYENTTLYFTDDNISEITRYNFETGNVEGKLDIPSENIDAMQQESTPAVEIANGKMYLLTRPNDPASTQNLIVMDTESGDVLYEGEVTTNGSVDQENTLLIYDMSVQ</sequence>
<dbReference type="RefSeq" id="WP_068445866.1">
    <property type="nucleotide sequence ID" value="NZ_CP013862.1"/>
</dbReference>
<accession>A0A0U3W826</accession>
<evidence type="ECO:0000313" key="2">
    <source>
        <dbReference type="Proteomes" id="UP000050331"/>
    </source>
</evidence>
<dbReference type="EMBL" id="CP013862">
    <property type="protein sequence ID" value="ALX49250.1"/>
    <property type="molecule type" value="Genomic_DNA"/>
</dbReference>
<protein>
    <submittedName>
        <fullName evidence="1">Uncharacterized protein</fullName>
    </submittedName>
</protein>
<dbReference type="OrthoDB" id="2433869at2"/>
<name>A0A0U3W826_9BACI</name>
<reference evidence="1 2" key="1">
    <citation type="submission" date="2016-01" db="EMBL/GenBank/DDBJ databases">
        <title>Complete genome sequence of strain Lentibacillus amyloliquefaciens LAM0015T isolated from saline sediment.</title>
        <authorList>
            <person name="Wang J.-L."/>
            <person name="He M.-X."/>
        </authorList>
    </citation>
    <scope>NUCLEOTIDE SEQUENCE [LARGE SCALE GENOMIC DNA]</scope>
    <source>
        <strain evidence="1 2">LAM0015</strain>
    </source>
</reference>
<gene>
    <name evidence="1" type="ORF">AOX59_12035</name>
</gene>
<organism evidence="1 2">
    <name type="scientific">Lentibacillus amyloliquefaciens</name>
    <dbReference type="NCBI Taxonomy" id="1472767"/>
    <lineage>
        <taxon>Bacteria</taxon>
        <taxon>Bacillati</taxon>
        <taxon>Bacillota</taxon>
        <taxon>Bacilli</taxon>
        <taxon>Bacillales</taxon>
        <taxon>Bacillaceae</taxon>
        <taxon>Lentibacillus</taxon>
    </lineage>
</organism>
<proteinExistence type="predicted"/>